<dbReference type="GO" id="GO:0005737">
    <property type="term" value="C:cytoplasm"/>
    <property type="evidence" value="ECO:0007669"/>
    <property type="project" value="InterPro"/>
</dbReference>
<dbReference type="GO" id="GO:0016861">
    <property type="term" value="F:intramolecular oxidoreductase activity, interconverting aldoses and ketoses"/>
    <property type="evidence" value="ECO:0007669"/>
    <property type="project" value="InterPro"/>
</dbReference>
<keyword evidence="4" id="KW-1185">Reference proteome</keyword>
<dbReference type="Proteomes" id="UP000436047">
    <property type="component" value="Unassembled WGS sequence"/>
</dbReference>
<keyword evidence="1 3" id="KW-0413">Isomerase</keyword>
<dbReference type="PANTHER" id="PTHR36120:SF1">
    <property type="entry name" value="L-FUCOSE ISOMERASE C-TERMINAL DOMAIN-CONTAINING PROTEIN"/>
    <property type="match status" value="1"/>
</dbReference>
<dbReference type="AlphaFoldDB" id="A0A6N7WDK8"/>
<reference evidence="3 4" key="1">
    <citation type="submission" date="2019-08" db="EMBL/GenBank/DDBJ databases">
        <title>In-depth cultivation of the pig gut microbiome towards novel bacterial diversity and tailored functional studies.</title>
        <authorList>
            <person name="Wylensek D."/>
            <person name="Hitch T.C.A."/>
            <person name="Clavel T."/>
        </authorList>
    </citation>
    <scope>NUCLEOTIDE SEQUENCE [LARGE SCALE GENOMIC DNA]</scope>
    <source>
        <strain evidence="3 4">WCA-389-WT-23B</strain>
    </source>
</reference>
<dbReference type="PANTHER" id="PTHR36120">
    <property type="entry name" value="FUCOSE ISOMERASE"/>
    <property type="match status" value="1"/>
</dbReference>
<proteinExistence type="predicted"/>
<protein>
    <submittedName>
        <fullName evidence="3">Sugar isomerase</fullName>
    </submittedName>
</protein>
<organism evidence="3 4">
    <name type="scientific">Eisenbergiella porci</name>
    <dbReference type="NCBI Taxonomy" id="2652274"/>
    <lineage>
        <taxon>Bacteria</taxon>
        <taxon>Bacillati</taxon>
        <taxon>Bacillota</taxon>
        <taxon>Clostridia</taxon>
        <taxon>Lachnospirales</taxon>
        <taxon>Lachnospiraceae</taxon>
        <taxon>Eisenbergiella</taxon>
    </lineage>
</organism>
<evidence type="ECO:0000256" key="2">
    <source>
        <dbReference type="ARBA" id="ARBA00023277"/>
    </source>
</evidence>
<gene>
    <name evidence="3" type="ORF">FYJ45_04160</name>
</gene>
<dbReference type="InterPro" id="IPR009015">
    <property type="entry name" value="Fucose_isomerase_N/cen_sf"/>
</dbReference>
<accession>A0A6N7WDK8</accession>
<keyword evidence="2" id="KW-0119">Carbohydrate metabolism</keyword>
<evidence type="ECO:0000313" key="4">
    <source>
        <dbReference type="Proteomes" id="UP000436047"/>
    </source>
</evidence>
<dbReference type="SUPFAM" id="SSF53743">
    <property type="entry name" value="FucI/AraA N-terminal and middle domains"/>
    <property type="match status" value="1"/>
</dbReference>
<sequence length="475" mass="53346">MGAAMKNLDKQLKIGLVPTRREAFANETTTRRKEAVVKRFRELAEELDFEIVTIEDINEEGLLMTYHDVKAAYKKLTAAGVDALIFPHCNFGQEEAVGRLAKDMNLPVLIWGPRDGCPNGLEWRPTGLEWRPTDSQCGMFATTKLLMHYGVTFSYIENCAIDSDILKKELADFLAAANVVKAFRALRIARISSRPKEFLSVMVNEAELLEKYDIEIVPGEPTVILDRVDRILAEDRERMEALLQELVDAGLDISALGEKRYPLAAIELALMDFAEANDCNALSCECWNLFRKKYGVSPCFILGDLNDRGLPAACENDVHAAITSVMAVAAARYKTPSFVADLTIRHPENDNAELLWHCGSFAKKLKKADANGRIVKEGKGFYELEGGPVTVLRFDGNHGEYYMFAGEAKGVDGPVTNGNYLWIETDNWVKWEKKFIFGPYIHHVVGIHGSYSHIIQEACRYLGIRIDLPDMPNRY</sequence>
<dbReference type="EMBL" id="VUMI01000005">
    <property type="protein sequence ID" value="MSS87558.1"/>
    <property type="molecule type" value="Genomic_DNA"/>
</dbReference>
<comment type="caution">
    <text evidence="3">The sequence shown here is derived from an EMBL/GenBank/DDBJ whole genome shotgun (WGS) entry which is preliminary data.</text>
</comment>
<evidence type="ECO:0000313" key="3">
    <source>
        <dbReference type="EMBL" id="MSS87558.1"/>
    </source>
</evidence>
<dbReference type="GO" id="GO:0005996">
    <property type="term" value="P:monosaccharide metabolic process"/>
    <property type="evidence" value="ECO:0007669"/>
    <property type="project" value="InterPro"/>
</dbReference>
<evidence type="ECO:0000256" key="1">
    <source>
        <dbReference type="ARBA" id="ARBA00023235"/>
    </source>
</evidence>
<name>A0A6N7WDK8_9FIRM</name>